<reference evidence="6" key="1">
    <citation type="submission" date="2020-11" db="EMBL/GenBank/DDBJ databases">
        <authorList>
            <person name="Tran Van P."/>
        </authorList>
    </citation>
    <scope>NUCLEOTIDE SEQUENCE</scope>
</reference>
<evidence type="ECO:0000313" key="6">
    <source>
        <dbReference type="EMBL" id="CAD7400034.1"/>
    </source>
</evidence>
<dbReference type="CDD" id="cd00590">
    <property type="entry name" value="RRM_SF"/>
    <property type="match status" value="1"/>
</dbReference>
<dbReference type="InterPro" id="IPR012677">
    <property type="entry name" value="Nucleotide-bd_a/b_plait_sf"/>
</dbReference>
<evidence type="ECO:0000256" key="1">
    <source>
        <dbReference type="ARBA" id="ARBA00022786"/>
    </source>
</evidence>
<dbReference type="SUPFAM" id="SSF54928">
    <property type="entry name" value="RNA-binding domain, RBD"/>
    <property type="match status" value="1"/>
</dbReference>
<name>A0A7R9GZ48_TIMPO</name>
<dbReference type="PROSITE" id="PS50102">
    <property type="entry name" value="RRM"/>
    <property type="match status" value="1"/>
</dbReference>
<feature type="region of interest" description="Disordered" evidence="4">
    <location>
        <begin position="1"/>
        <end position="30"/>
    </location>
</feature>
<evidence type="ECO:0000256" key="2">
    <source>
        <dbReference type="ARBA" id="ARBA00022884"/>
    </source>
</evidence>
<proteinExistence type="predicted"/>
<dbReference type="InterPro" id="IPR035979">
    <property type="entry name" value="RBD_domain_sf"/>
</dbReference>
<dbReference type="AlphaFoldDB" id="A0A7R9GZ48"/>
<dbReference type="GO" id="GO:0031146">
    <property type="term" value="P:SCF-dependent proteasomal ubiquitin-dependent protein catabolic process"/>
    <property type="evidence" value="ECO:0007669"/>
    <property type="project" value="TreeGrafter"/>
</dbReference>
<dbReference type="Gene3D" id="3.30.70.330">
    <property type="match status" value="1"/>
</dbReference>
<sequence>MENKLGEKAEEMAGGADEKGVEEGSNIPFGNIDEEIAKNLVRKVDEKTGNTSSQKNRLDVDTTRKLADKVANDLATAFEKVDEEGANNPVEGLKDIAYSIRKTFYGDESRNAGWDALEEASGAFCIDIGDMLTAYDQHREDLVSQIANFTIDEWKGDNNLSAAGANPFPNPIVVRKLFVGNINSWTSTNELKRLFRRFGKVVDVHISNCIYSQRRKNFGFVTFKYPHDAQRALDSGPHILNRRELKVAAADPQHQPIELANGKIMWKRRDRSGSSTSSTYLATDEGSDERFYCSEPPVKKNTLKEIKFSNSDIDESLCFVNSLNDDCLMHIFSFLSKIECIRIERVCKRWQSASIMSWSGMKTLDMSDFVNDSHHLPTDDLVCSILQRCGALIHTVDISLKPSCTECPQLCHLNLSGVPVTSKDLGILGKNIGKQLLTLNLESCPGASDRDIGVLFQNCTKLEKVNVSRTKNLYGHCLEKLCENPVLELAINDCNNIQASVLIPSLKRLPKLRSLQMSCCINMTNKDVAMIVEAVPQLKELSMSRFFPFIDSMALSSLHLLSNLVSLDVHLNPVINDDVMAKIACYCIKIKHLNITGCSVNSSDEPSLSNTGVIAALKLPNLESLYMSYLARVTDEVLEVAANHTKLKHLECRGVSSFTDLGCSRVVTLCSQLESFDFSGCDFVSDITVIAAMCAVKQRMNNVTLLLTVGGTCVTENSSYKDVPLLQVSHLNLCVPHLRPDFVDDIFFPQSDDDFFDDNDDLDEFHLLDWDQGAQGYEFSSVEDYFDYEDYDDYELYEEYDDED</sequence>
<dbReference type="SMART" id="SM00360">
    <property type="entry name" value="RRM"/>
    <property type="match status" value="1"/>
</dbReference>
<dbReference type="InterPro" id="IPR000504">
    <property type="entry name" value="RRM_dom"/>
</dbReference>
<dbReference type="Pfam" id="PF12937">
    <property type="entry name" value="F-box-like"/>
    <property type="match status" value="1"/>
</dbReference>
<dbReference type="Gene3D" id="1.20.1280.50">
    <property type="match status" value="1"/>
</dbReference>
<dbReference type="InterPro" id="IPR036047">
    <property type="entry name" value="F-box-like_dom_sf"/>
</dbReference>
<protein>
    <recommendedName>
        <fullName evidence="5">RRM domain-containing protein</fullName>
    </recommendedName>
</protein>
<dbReference type="InterPro" id="IPR001810">
    <property type="entry name" value="F-box_dom"/>
</dbReference>
<dbReference type="SUPFAM" id="SSF81383">
    <property type="entry name" value="F-box domain"/>
    <property type="match status" value="1"/>
</dbReference>
<dbReference type="Pfam" id="PF00076">
    <property type="entry name" value="RRM_1"/>
    <property type="match status" value="1"/>
</dbReference>
<evidence type="ECO:0000256" key="3">
    <source>
        <dbReference type="PROSITE-ProRule" id="PRU00176"/>
    </source>
</evidence>
<dbReference type="GO" id="GO:0003723">
    <property type="term" value="F:RNA binding"/>
    <property type="evidence" value="ECO:0007669"/>
    <property type="project" value="UniProtKB-UniRule"/>
</dbReference>
<feature type="compositionally biased region" description="Basic and acidic residues" evidence="4">
    <location>
        <begin position="1"/>
        <end position="22"/>
    </location>
</feature>
<dbReference type="Gene3D" id="3.80.10.10">
    <property type="entry name" value="Ribonuclease Inhibitor"/>
    <property type="match status" value="1"/>
</dbReference>
<organism evidence="6">
    <name type="scientific">Timema poppense</name>
    <name type="common">Walking stick</name>
    <dbReference type="NCBI Taxonomy" id="170557"/>
    <lineage>
        <taxon>Eukaryota</taxon>
        <taxon>Metazoa</taxon>
        <taxon>Ecdysozoa</taxon>
        <taxon>Arthropoda</taxon>
        <taxon>Hexapoda</taxon>
        <taxon>Insecta</taxon>
        <taxon>Pterygota</taxon>
        <taxon>Neoptera</taxon>
        <taxon>Polyneoptera</taxon>
        <taxon>Phasmatodea</taxon>
        <taxon>Timematodea</taxon>
        <taxon>Timematoidea</taxon>
        <taxon>Timematidae</taxon>
        <taxon>Timema</taxon>
    </lineage>
</organism>
<keyword evidence="1" id="KW-0833">Ubl conjugation pathway</keyword>
<evidence type="ECO:0000259" key="5">
    <source>
        <dbReference type="PROSITE" id="PS50102"/>
    </source>
</evidence>
<feature type="domain" description="RRM" evidence="5">
    <location>
        <begin position="175"/>
        <end position="252"/>
    </location>
</feature>
<keyword evidence="2 3" id="KW-0694">RNA-binding</keyword>
<dbReference type="InterPro" id="IPR006553">
    <property type="entry name" value="Leu-rich_rpt_Cys-con_subtyp"/>
</dbReference>
<dbReference type="GO" id="GO:0019005">
    <property type="term" value="C:SCF ubiquitin ligase complex"/>
    <property type="evidence" value="ECO:0007669"/>
    <property type="project" value="TreeGrafter"/>
</dbReference>
<dbReference type="InterPro" id="IPR032675">
    <property type="entry name" value="LRR_dom_sf"/>
</dbReference>
<dbReference type="PANTHER" id="PTHR13318">
    <property type="entry name" value="PARTNER OF PAIRED, ISOFORM B-RELATED"/>
    <property type="match status" value="1"/>
</dbReference>
<evidence type="ECO:0000256" key="4">
    <source>
        <dbReference type="SAM" id="MobiDB-lite"/>
    </source>
</evidence>
<gene>
    <name evidence="6" type="ORF">TPSB3V08_LOCUS2431</name>
</gene>
<accession>A0A7R9GZ48</accession>
<dbReference type="SMART" id="SM00367">
    <property type="entry name" value="LRR_CC"/>
    <property type="match status" value="6"/>
</dbReference>
<dbReference type="EMBL" id="OD000963">
    <property type="protein sequence ID" value="CAD7400034.1"/>
    <property type="molecule type" value="Genomic_DNA"/>
</dbReference>
<dbReference type="SUPFAM" id="SSF52047">
    <property type="entry name" value="RNI-like"/>
    <property type="match status" value="1"/>
</dbReference>